<accession>A0A9Q1LDB0</accession>
<dbReference type="OrthoDB" id="2019407at2759"/>
<keyword evidence="2" id="KW-1185">Reference proteome</keyword>
<sequence length="110" mass="12611">MDFLEKLEELMARDFGSTVLLAKVGEVVAERVKEEVEVLREEGKVEDRMVTELYRVLKLMEMDLAMVNASKKEETLNERLEQAKARSKSSAPGCPFDGAKWKARLFFKVL</sequence>
<proteinExistence type="predicted"/>
<gene>
    <name evidence="1" type="ORF">K7X08_012524</name>
</gene>
<dbReference type="PANTHER" id="PTHR36719:SF1">
    <property type="entry name" value="PROTEIN CHLORORESPIRATORY REDUCTION 41, CHLOROPLASTIC"/>
    <property type="match status" value="1"/>
</dbReference>
<dbReference type="Proteomes" id="UP001152561">
    <property type="component" value="Unassembled WGS sequence"/>
</dbReference>
<evidence type="ECO:0000313" key="1">
    <source>
        <dbReference type="EMBL" id="KAJ8532601.1"/>
    </source>
</evidence>
<comment type="caution">
    <text evidence="1">The sequence shown here is derived from an EMBL/GenBank/DDBJ whole genome shotgun (WGS) entry which is preliminary data.</text>
</comment>
<protein>
    <submittedName>
        <fullName evidence="1">Uncharacterized protein</fullName>
    </submittedName>
</protein>
<name>A0A9Q1LDB0_9SOLA</name>
<evidence type="ECO:0000313" key="2">
    <source>
        <dbReference type="Proteomes" id="UP001152561"/>
    </source>
</evidence>
<dbReference type="EMBL" id="JAJAGQ010000020">
    <property type="protein sequence ID" value="KAJ8532601.1"/>
    <property type="molecule type" value="Genomic_DNA"/>
</dbReference>
<dbReference type="InterPro" id="IPR053351">
    <property type="entry name" value="Chloroplast_NDH_Assembly"/>
</dbReference>
<reference evidence="2" key="1">
    <citation type="journal article" date="2023" name="Proc. Natl. Acad. Sci. U.S.A.">
        <title>Genomic and structural basis for evolution of tropane alkaloid biosynthesis.</title>
        <authorList>
            <person name="Wanga Y.-J."/>
            <person name="Taina T."/>
            <person name="Yua J.-Y."/>
            <person name="Lia J."/>
            <person name="Xua B."/>
            <person name="Chenc J."/>
            <person name="D'Auriad J.C."/>
            <person name="Huanga J.-P."/>
            <person name="Huanga S.-X."/>
        </authorList>
    </citation>
    <scope>NUCLEOTIDE SEQUENCE [LARGE SCALE GENOMIC DNA]</scope>
    <source>
        <strain evidence="2">cv. KIB-2019</strain>
    </source>
</reference>
<organism evidence="1 2">
    <name type="scientific">Anisodus acutangulus</name>
    <dbReference type="NCBI Taxonomy" id="402998"/>
    <lineage>
        <taxon>Eukaryota</taxon>
        <taxon>Viridiplantae</taxon>
        <taxon>Streptophyta</taxon>
        <taxon>Embryophyta</taxon>
        <taxon>Tracheophyta</taxon>
        <taxon>Spermatophyta</taxon>
        <taxon>Magnoliopsida</taxon>
        <taxon>eudicotyledons</taxon>
        <taxon>Gunneridae</taxon>
        <taxon>Pentapetalae</taxon>
        <taxon>asterids</taxon>
        <taxon>lamiids</taxon>
        <taxon>Solanales</taxon>
        <taxon>Solanaceae</taxon>
        <taxon>Solanoideae</taxon>
        <taxon>Hyoscyameae</taxon>
        <taxon>Anisodus</taxon>
    </lineage>
</organism>
<dbReference type="PANTHER" id="PTHR36719">
    <property type="entry name" value="OS01G0676200 PROTEIN"/>
    <property type="match status" value="1"/>
</dbReference>
<dbReference type="AlphaFoldDB" id="A0A9Q1LDB0"/>